<dbReference type="SUPFAM" id="SSF52266">
    <property type="entry name" value="SGNH hydrolase"/>
    <property type="match status" value="1"/>
</dbReference>
<reference evidence="2 3" key="1">
    <citation type="submission" date="2019-03" db="EMBL/GenBank/DDBJ databases">
        <title>Metabolic reconstructions from genomes of highly enriched 'Candidatus Accumulibacter' and 'Candidatus Competibacter' bioreactor populations.</title>
        <authorList>
            <person name="Annavajhala M.K."/>
            <person name="Welles L."/>
            <person name="Abbas B."/>
            <person name="Sorokin D."/>
            <person name="Park H."/>
            <person name="Van Loosdrecht M."/>
            <person name="Chandran K."/>
        </authorList>
    </citation>
    <scope>NUCLEOTIDE SEQUENCE [LARGE SCALE GENOMIC DNA]</scope>
    <source>
        <strain evidence="2 3">SBR_G</strain>
    </source>
</reference>
<evidence type="ECO:0000259" key="1">
    <source>
        <dbReference type="Pfam" id="PF13472"/>
    </source>
</evidence>
<dbReference type="InterPro" id="IPR008265">
    <property type="entry name" value="Lipase_GDSL_AS"/>
</dbReference>
<dbReference type="PROSITE" id="PS01098">
    <property type="entry name" value="LIPASE_GDSL_SER"/>
    <property type="match status" value="1"/>
</dbReference>
<evidence type="ECO:0000313" key="2">
    <source>
        <dbReference type="EMBL" id="NMQ20672.1"/>
    </source>
</evidence>
<dbReference type="InterPro" id="IPR036514">
    <property type="entry name" value="SGNH_hydro_sf"/>
</dbReference>
<dbReference type="Pfam" id="PF13472">
    <property type="entry name" value="Lipase_GDSL_2"/>
    <property type="match status" value="1"/>
</dbReference>
<evidence type="ECO:0000313" key="3">
    <source>
        <dbReference type="Proteomes" id="UP000760480"/>
    </source>
</evidence>
<dbReference type="InterPro" id="IPR051532">
    <property type="entry name" value="Ester_Hydrolysis_Enzymes"/>
</dbReference>
<dbReference type="Proteomes" id="UP000760480">
    <property type="component" value="Unassembled WGS sequence"/>
</dbReference>
<keyword evidence="3" id="KW-1185">Reference proteome</keyword>
<dbReference type="CDD" id="cd01822">
    <property type="entry name" value="Lysophospholipase_L1_like"/>
    <property type="match status" value="1"/>
</dbReference>
<dbReference type="EMBL" id="SPMZ01000057">
    <property type="protein sequence ID" value="NMQ20672.1"/>
    <property type="molecule type" value="Genomic_DNA"/>
</dbReference>
<name>A0ABX1TPS4_9GAMM</name>
<comment type="caution">
    <text evidence="2">The sequence shown here is derived from an EMBL/GenBank/DDBJ whole genome shotgun (WGS) entry which is preliminary data.</text>
</comment>
<dbReference type="Gene3D" id="3.40.50.1110">
    <property type="entry name" value="SGNH hydrolase"/>
    <property type="match status" value="1"/>
</dbReference>
<proteinExistence type="predicted"/>
<organism evidence="2 3">
    <name type="scientific">Candidatus Competibacter phosphatis</name>
    <dbReference type="NCBI Taxonomy" id="221280"/>
    <lineage>
        <taxon>Bacteria</taxon>
        <taxon>Pseudomonadati</taxon>
        <taxon>Pseudomonadota</taxon>
        <taxon>Gammaproteobacteria</taxon>
        <taxon>Candidatus Competibacteraceae</taxon>
        <taxon>Candidatus Competibacter</taxon>
    </lineage>
</organism>
<dbReference type="PANTHER" id="PTHR30383">
    <property type="entry name" value="THIOESTERASE 1/PROTEASE 1/LYSOPHOSPHOLIPASE L1"/>
    <property type="match status" value="1"/>
</dbReference>
<protein>
    <submittedName>
        <fullName evidence="2">Arylesterase</fullName>
    </submittedName>
</protein>
<gene>
    <name evidence="2" type="ORF">E4P82_16620</name>
</gene>
<dbReference type="PANTHER" id="PTHR30383:SF24">
    <property type="entry name" value="THIOESTERASE 1_PROTEASE 1_LYSOPHOSPHOLIPASE L1"/>
    <property type="match status" value="1"/>
</dbReference>
<accession>A0ABX1TPS4</accession>
<dbReference type="InterPro" id="IPR013830">
    <property type="entry name" value="SGNH_hydro"/>
</dbReference>
<feature type="domain" description="SGNH hydrolase-type esterase" evidence="1">
    <location>
        <begin position="21"/>
        <end position="179"/>
    </location>
</feature>
<sequence length="198" mass="21286">MLGLMVLFGSAARAESPVILVLGDSLSAGYGIPVEKGWVSLLQRRLVERGFPYRVVNASISGDTTSGGLSRLPAALELHRPAIVVLELGANDGLRGQPPMAMSRNLSQMIERSQQAGARVLLAEMRIPPNYGPLYAQKFQATFGELAQHYAIPLIPFLLDGVAGNPALIQDDGLHPRAEAQPQILDNVWAVLEPTLKS</sequence>